<dbReference type="InterPro" id="IPR050231">
    <property type="entry name" value="Iron_ascorbate_oxido_reductase"/>
</dbReference>
<dbReference type="OMA" id="AKWASAC"/>
<dbReference type="GO" id="GO:0016706">
    <property type="term" value="F:2-oxoglutarate-dependent dioxygenase activity"/>
    <property type="evidence" value="ECO:0000318"/>
    <property type="project" value="GO_Central"/>
</dbReference>
<comment type="similarity">
    <text evidence="1 7">Belongs to the iron/ascorbate-dependent oxidoreductase family.</text>
</comment>
<dbReference type="PROSITE" id="PS51471">
    <property type="entry name" value="FE2OG_OXY"/>
    <property type="match status" value="1"/>
</dbReference>
<proteinExistence type="inferred from homology"/>
<evidence type="ECO:0000313" key="9">
    <source>
        <dbReference type="EMBL" id="KCW53769.1"/>
    </source>
</evidence>
<dbReference type="KEGG" id="egr:104424184"/>
<sequence>MGSQSKLLPELSVIEFSRENLDPGTDLWISTSKRVVFALEEYGCFIATCSDFTSQAHNEIFHALDELFDLPTEIKSRNTSEKPYFGYVGQHPSIPLYESLGIDDATTLKGVQSFTNLLWPAGNERFRDGALAFSKKVSELEQMVKRMVFERYGVKKYYDSHVMSSTYLLRFMKYRAPEMNETNRGCDVHTDKSFVTILHQNQIDGLEVKTKDGDWIAFEPSPSSFLVMAGDAFLAWSNGRIHSPLHQVVMKEKKSPRYSLGLFTFHSGIIEIPQELADPENPLKFKAFDHYGLLRYFCQDGVPQDVCTAQAYCGV</sequence>
<evidence type="ECO:0000256" key="2">
    <source>
        <dbReference type="ARBA" id="ARBA00022723"/>
    </source>
</evidence>
<dbReference type="OrthoDB" id="288590at2759"/>
<dbReference type="InterPro" id="IPR027443">
    <property type="entry name" value="IPNS-like_sf"/>
</dbReference>
<keyword evidence="3" id="KW-0223">Dioxygenase</keyword>
<dbReference type="STRING" id="71139.A0A059AJ33"/>
<accession>A0A059AJ33</accession>
<dbReference type="Pfam" id="PF14226">
    <property type="entry name" value="DIOX_N"/>
    <property type="match status" value="1"/>
</dbReference>
<protein>
    <recommendedName>
        <fullName evidence="8">Fe2OG dioxygenase domain-containing protein</fullName>
    </recommendedName>
</protein>
<evidence type="ECO:0000256" key="4">
    <source>
        <dbReference type="ARBA" id="ARBA00023002"/>
    </source>
</evidence>
<dbReference type="InterPro" id="IPR026992">
    <property type="entry name" value="DIOX_N"/>
</dbReference>
<evidence type="ECO:0000256" key="7">
    <source>
        <dbReference type="RuleBase" id="RU003682"/>
    </source>
</evidence>
<gene>
    <name evidence="9" type="ORF">EUGRSUZ_J03022</name>
</gene>
<name>A0A059AJ33_EUCGR</name>
<organism evidence="9">
    <name type="scientific">Eucalyptus grandis</name>
    <name type="common">Flooded gum</name>
    <dbReference type="NCBI Taxonomy" id="71139"/>
    <lineage>
        <taxon>Eukaryota</taxon>
        <taxon>Viridiplantae</taxon>
        <taxon>Streptophyta</taxon>
        <taxon>Embryophyta</taxon>
        <taxon>Tracheophyta</taxon>
        <taxon>Spermatophyta</taxon>
        <taxon>Magnoliopsida</taxon>
        <taxon>eudicotyledons</taxon>
        <taxon>Gunneridae</taxon>
        <taxon>Pentapetalae</taxon>
        <taxon>rosids</taxon>
        <taxon>malvids</taxon>
        <taxon>Myrtales</taxon>
        <taxon>Myrtaceae</taxon>
        <taxon>Myrtoideae</taxon>
        <taxon>Eucalypteae</taxon>
        <taxon>Eucalyptus</taxon>
    </lineage>
</organism>
<dbReference type="GO" id="GO:0046872">
    <property type="term" value="F:metal ion binding"/>
    <property type="evidence" value="ECO:0007669"/>
    <property type="project" value="UniProtKB-KW"/>
</dbReference>
<feature type="domain" description="Fe2OG dioxygenase" evidence="8">
    <location>
        <begin position="164"/>
        <end position="267"/>
    </location>
</feature>
<comment type="function">
    <text evidence="6">Probable 2-oxoglutarate-dependent dioxygenase that may be involved in glucosinolates biosynthesis. May play a role in the production of aliphatic glucosinolates.</text>
</comment>
<evidence type="ECO:0000256" key="1">
    <source>
        <dbReference type="ARBA" id="ARBA00008056"/>
    </source>
</evidence>
<dbReference type="Gramene" id="KCW53769">
    <property type="protein sequence ID" value="KCW53769"/>
    <property type="gene ID" value="EUGRSUZ_J03022"/>
</dbReference>
<dbReference type="InterPro" id="IPR044861">
    <property type="entry name" value="IPNS-like_FE2OG_OXY"/>
</dbReference>
<keyword evidence="2 7" id="KW-0479">Metal-binding</keyword>
<dbReference type="InterPro" id="IPR005123">
    <property type="entry name" value="Oxoglu/Fe-dep_dioxygenase_dom"/>
</dbReference>
<dbReference type="FunFam" id="2.60.120.330:FF:000022">
    <property type="entry name" value="Probable 2-oxoglutarate-dependent dioxygenase AOP1.2"/>
    <property type="match status" value="1"/>
</dbReference>
<keyword evidence="4 7" id="KW-0560">Oxidoreductase</keyword>
<evidence type="ECO:0000256" key="3">
    <source>
        <dbReference type="ARBA" id="ARBA00022964"/>
    </source>
</evidence>
<dbReference type="Gene3D" id="2.60.120.330">
    <property type="entry name" value="B-lactam Antibiotic, Isopenicillin N Synthase, Chain"/>
    <property type="match status" value="1"/>
</dbReference>
<keyword evidence="5 7" id="KW-0408">Iron</keyword>
<evidence type="ECO:0000256" key="6">
    <source>
        <dbReference type="ARBA" id="ARBA00057022"/>
    </source>
</evidence>
<evidence type="ECO:0000259" key="8">
    <source>
        <dbReference type="PROSITE" id="PS51471"/>
    </source>
</evidence>
<dbReference type="InParanoid" id="A0A059AJ33"/>
<dbReference type="SUPFAM" id="SSF51197">
    <property type="entry name" value="Clavaminate synthase-like"/>
    <property type="match status" value="1"/>
</dbReference>
<dbReference type="AlphaFoldDB" id="A0A059AJ33"/>
<dbReference type="EMBL" id="KK198762">
    <property type="protein sequence ID" value="KCW53769.1"/>
    <property type="molecule type" value="Genomic_DNA"/>
</dbReference>
<dbReference type="Pfam" id="PF03171">
    <property type="entry name" value="2OG-FeII_Oxy"/>
    <property type="match status" value="1"/>
</dbReference>
<evidence type="ECO:0000256" key="5">
    <source>
        <dbReference type="ARBA" id="ARBA00023004"/>
    </source>
</evidence>
<dbReference type="PANTHER" id="PTHR47990">
    <property type="entry name" value="2-OXOGLUTARATE (2OG) AND FE(II)-DEPENDENT OXYGENASE SUPERFAMILY PROTEIN-RELATED"/>
    <property type="match status" value="1"/>
</dbReference>
<reference evidence="9" key="1">
    <citation type="submission" date="2013-07" db="EMBL/GenBank/DDBJ databases">
        <title>The genome of Eucalyptus grandis.</title>
        <authorList>
            <person name="Schmutz J."/>
            <person name="Hayes R."/>
            <person name="Myburg A."/>
            <person name="Tuskan G."/>
            <person name="Grattapaglia D."/>
            <person name="Rokhsar D.S."/>
        </authorList>
    </citation>
    <scope>NUCLEOTIDE SEQUENCE</scope>
    <source>
        <tissue evidence="9">Leaf extractions</tissue>
    </source>
</reference>
<dbReference type="eggNOG" id="KOG0143">
    <property type="taxonomic scope" value="Eukaryota"/>
</dbReference>